<evidence type="ECO:0000313" key="1">
    <source>
        <dbReference type="EMBL" id="VVC96886.1"/>
    </source>
</evidence>
<proteinExistence type="predicted"/>
<name>A0A5E4QGE3_9NEOP</name>
<dbReference type="EMBL" id="FZQP02002924">
    <property type="protein sequence ID" value="VVC96886.1"/>
    <property type="molecule type" value="Genomic_DNA"/>
</dbReference>
<reference evidence="1 2" key="1">
    <citation type="submission" date="2017-07" db="EMBL/GenBank/DDBJ databases">
        <authorList>
            <person name="Talla V."/>
            <person name="Backstrom N."/>
        </authorList>
    </citation>
    <scope>NUCLEOTIDE SEQUENCE [LARGE SCALE GENOMIC DNA]</scope>
</reference>
<keyword evidence="2" id="KW-1185">Reference proteome</keyword>
<gene>
    <name evidence="1" type="ORF">LSINAPIS_LOCUS8285</name>
</gene>
<accession>A0A5E4QGE3</accession>
<dbReference type="Proteomes" id="UP000324832">
    <property type="component" value="Unassembled WGS sequence"/>
</dbReference>
<protein>
    <recommendedName>
        <fullName evidence="3">Endonuclease-reverse transcriptase</fullName>
    </recommendedName>
</protein>
<evidence type="ECO:0000313" key="2">
    <source>
        <dbReference type="Proteomes" id="UP000324832"/>
    </source>
</evidence>
<evidence type="ECO:0008006" key="3">
    <source>
        <dbReference type="Google" id="ProtNLM"/>
    </source>
</evidence>
<dbReference type="AlphaFoldDB" id="A0A5E4QGE3"/>
<organism evidence="1 2">
    <name type="scientific">Leptidea sinapis</name>
    <dbReference type="NCBI Taxonomy" id="189913"/>
    <lineage>
        <taxon>Eukaryota</taxon>
        <taxon>Metazoa</taxon>
        <taxon>Ecdysozoa</taxon>
        <taxon>Arthropoda</taxon>
        <taxon>Hexapoda</taxon>
        <taxon>Insecta</taxon>
        <taxon>Pterygota</taxon>
        <taxon>Neoptera</taxon>
        <taxon>Endopterygota</taxon>
        <taxon>Lepidoptera</taxon>
        <taxon>Glossata</taxon>
        <taxon>Ditrysia</taxon>
        <taxon>Papilionoidea</taxon>
        <taxon>Pieridae</taxon>
        <taxon>Dismorphiinae</taxon>
        <taxon>Leptidea</taxon>
    </lineage>
</organism>
<sequence length="145" mass="17044">MERMDEKLQPIIAENKILKTKLENVDKELKSLKRAKKQNNLIVFGIKEDEKSNLVVLQKVKKVFKTDLSMNIEDLDVNNIYRIVKAENYSKEVQRRKTLQPQLIEERKKGNIAYLKFDEIIIKGKSNTNNEKRVRKTTTSPENNN</sequence>